<gene>
    <name evidence="3" type="ORF">FM101_11760</name>
</gene>
<keyword evidence="3" id="KW-0326">Glycosidase</keyword>
<proteinExistence type="predicted"/>
<dbReference type="InterPro" id="IPR008258">
    <property type="entry name" value="Transglycosylase_SLT_dom_1"/>
</dbReference>
<dbReference type="CDD" id="cd00254">
    <property type="entry name" value="LT-like"/>
    <property type="match status" value="1"/>
</dbReference>
<feature type="domain" description="LysM" evidence="2">
    <location>
        <begin position="301"/>
        <end position="345"/>
    </location>
</feature>
<dbReference type="Proteomes" id="UP000195913">
    <property type="component" value="Unassembled WGS sequence"/>
</dbReference>
<feature type="compositionally biased region" description="Low complexity" evidence="1">
    <location>
        <begin position="208"/>
        <end position="232"/>
    </location>
</feature>
<dbReference type="PANTHER" id="PTHR33734">
    <property type="entry name" value="LYSM DOMAIN-CONTAINING GPI-ANCHORED PROTEIN 2"/>
    <property type="match status" value="1"/>
</dbReference>
<evidence type="ECO:0000313" key="3">
    <source>
        <dbReference type="EMBL" id="SJM69406.1"/>
    </source>
</evidence>
<dbReference type="PANTHER" id="PTHR33734:SF22">
    <property type="entry name" value="MEMBRANE-BOUND LYTIC MUREIN TRANSGLYCOSYLASE D"/>
    <property type="match status" value="1"/>
</dbReference>
<dbReference type="Pfam" id="PF01476">
    <property type="entry name" value="LysM"/>
    <property type="match status" value="4"/>
</dbReference>
<dbReference type="InterPro" id="IPR023346">
    <property type="entry name" value="Lysozyme-like_dom_sf"/>
</dbReference>
<name>A0A1R4GMJ9_9MICC</name>
<dbReference type="Pfam" id="PF01464">
    <property type="entry name" value="SLT"/>
    <property type="match status" value="1"/>
</dbReference>
<evidence type="ECO:0000259" key="2">
    <source>
        <dbReference type="PROSITE" id="PS51782"/>
    </source>
</evidence>
<dbReference type="SUPFAM" id="SSF53955">
    <property type="entry name" value="Lysozyme-like"/>
    <property type="match status" value="1"/>
</dbReference>
<evidence type="ECO:0000256" key="1">
    <source>
        <dbReference type="SAM" id="MobiDB-lite"/>
    </source>
</evidence>
<dbReference type="GO" id="GO:0016798">
    <property type="term" value="F:hydrolase activity, acting on glycosyl bonds"/>
    <property type="evidence" value="ECO:0007669"/>
    <property type="project" value="UniProtKB-KW"/>
</dbReference>
<keyword evidence="4" id="KW-1185">Reference proteome</keyword>
<keyword evidence="3" id="KW-0378">Hydrolase</keyword>
<feature type="domain" description="LysM" evidence="2">
    <location>
        <begin position="97"/>
        <end position="141"/>
    </location>
</feature>
<feature type="region of interest" description="Disordered" evidence="1">
    <location>
        <begin position="275"/>
        <end position="304"/>
    </location>
</feature>
<feature type="domain" description="LysM" evidence="2">
    <location>
        <begin position="164"/>
        <end position="208"/>
    </location>
</feature>
<dbReference type="InterPro" id="IPR018392">
    <property type="entry name" value="LysM"/>
</dbReference>
<feature type="region of interest" description="Disordered" evidence="1">
    <location>
        <begin position="141"/>
        <end position="168"/>
    </location>
</feature>
<dbReference type="AlphaFoldDB" id="A0A1R4GMJ9"/>
<feature type="region of interest" description="Disordered" evidence="1">
    <location>
        <begin position="208"/>
        <end position="235"/>
    </location>
</feature>
<organism evidence="3 4">
    <name type="scientific">Arthrobacter rhombi</name>
    <dbReference type="NCBI Taxonomy" id="71253"/>
    <lineage>
        <taxon>Bacteria</taxon>
        <taxon>Bacillati</taxon>
        <taxon>Actinomycetota</taxon>
        <taxon>Actinomycetes</taxon>
        <taxon>Micrococcales</taxon>
        <taxon>Micrococcaceae</taxon>
        <taxon>Arthrobacter</taxon>
    </lineage>
</organism>
<dbReference type="CDD" id="cd00118">
    <property type="entry name" value="LysM"/>
    <property type="match status" value="4"/>
</dbReference>
<reference evidence="3 4" key="1">
    <citation type="submission" date="2017-02" db="EMBL/GenBank/DDBJ databases">
        <authorList>
            <person name="Peterson S.W."/>
        </authorList>
    </citation>
    <scope>NUCLEOTIDE SEQUENCE [LARGE SCALE GENOMIC DNA]</scope>
    <source>
        <strain evidence="3 4">B Ar 00.02</strain>
    </source>
</reference>
<feature type="domain" description="LysM" evidence="2">
    <location>
        <begin position="231"/>
        <end position="275"/>
    </location>
</feature>
<protein>
    <submittedName>
        <fullName evidence="3">Membrane-bound lytic murein transglycosylase D</fullName>
        <ecNumber evidence="3">3.2.1.-</ecNumber>
    </submittedName>
</protein>
<sequence>MPEHRTSGARSSNVFVQGSRNRSISGAVAAAAIPAVVLSGMAAAAPAAAVEAPTSTALLTPKAATPANIAAAQQRIAAHLVASQVPTRLTVAASPAKKVTVKSGDTLSGIAHHHHVPLSKLLKANKLKASDLIFPGQKLKLSGGSTSSKSSSSSSKKSSSGSASTYTVKSGDTLSGIAQTAGMGLSKLLAANDMSMSTVIYPGKKLKLSGGSTSSKSSSSSSKKSSSGSASTYTVKSGDTLSGIAQNAGMGLSKLLAANNMTMSTVIYPGKKLKLSGGSTSSKSSSSSSGSSSSSKKTTTSTYTVKSGDTLSGIAGKAGMGLSKLLAANNMSNSSVIYPGQKLKLSGGSTVSSTSSPRKQLVPDTFLHYKYPASTVKSANDNKYTLLSRNLPSRSEMQSIIASTARKMGVDPSLALAHAYQESGFNMGAVSPANAIGAMQVIPTSGDWASQLVGRKLDLLNPYDNATAGVAIIRSLQRTSRSVEEGIASYYQGQGSVKRNGMYSDTKTYVKSVKAHQKKFN</sequence>
<dbReference type="EC" id="3.2.1.-" evidence="3"/>
<dbReference type="RefSeq" id="WP_086999764.1">
    <property type="nucleotide sequence ID" value="NZ_FUHW01000038.1"/>
</dbReference>
<dbReference type="InterPro" id="IPR036779">
    <property type="entry name" value="LysM_dom_sf"/>
</dbReference>
<accession>A0A1R4GMJ9</accession>
<feature type="compositionally biased region" description="Low complexity" evidence="1">
    <location>
        <begin position="275"/>
        <end position="302"/>
    </location>
</feature>
<dbReference type="Gene3D" id="3.10.350.10">
    <property type="entry name" value="LysM domain"/>
    <property type="match status" value="4"/>
</dbReference>
<dbReference type="SUPFAM" id="SSF54106">
    <property type="entry name" value="LysM domain"/>
    <property type="match status" value="4"/>
</dbReference>
<evidence type="ECO:0000313" key="4">
    <source>
        <dbReference type="Proteomes" id="UP000195913"/>
    </source>
</evidence>
<feature type="compositionally biased region" description="Low complexity" evidence="1">
    <location>
        <begin position="142"/>
        <end position="168"/>
    </location>
</feature>
<dbReference type="Gene3D" id="1.10.530.10">
    <property type="match status" value="1"/>
</dbReference>
<dbReference type="EMBL" id="FUHW01000038">
    <property type="protein sequence ID" value="SJM69406.1"/>
    <property type="molecule type" value="Genomic_DNA"/>
</dbReference>
<dbReference type="PROSITE" id="PS51782">
    <property type="entry name" value="LYSM"/>
    <property type="match status" value="4"/>
</dbReference>
<dbReference type="SMART" id="SM00257">
    <property type="entry name" value="LysM"/>
    <property type="match status" value="4"/>
</dbReference>